<dbReference type="EMBL" id="JAZHXI010000003">
    <property type="protein sequence ID" value="KAL2073315.1"/>
    <property type="molecule type" value="Genomic_DNA"/>
</dbReference>
<evidence type="ECO:0000313" key="4">
    <source>
        <dbReference type="Proteomes" id="UP001595075"/>
    </source>
</evidence>
<protein>
    <recommendedName>
        <fullName evidence="2">WKF domain-containing protein</fullName>
    </recommendedName>
</protein>
<feature type="region of interest" description="Disordered" evidence="1">
    <location>
        <begin position="1"/>
        <end position="169"/>
    </location>
</feature>
<feature type="domain" description="WKF" evidence="2">
    <location>
        <begin position="176"/>
        <end position="237"/>
    </location>
</feature>
<feature type="compositionally biased region" description="Basic and acidic residues" evidence="1">
    <location>
        <begin position="332"/>
        <end position="348"/>
    </location>
</feature>
<feature type="compositionally biased region" description="Acidic residues" evidence="1">
    <location>
        <begin position="403"/>
        <end position="421"/>
    </location>
</feature>
<feature type="compositionally biased region" description="Polar residues" evidence="1">
    <location>
        <begin position="94"/>
        <end position="107"/>
    </location>
</feature>
<dbReference type="PANTHER" id="PTHR22306">
    <property type="entry name" value="CHROMOSOME 7 OPEN READING FRAME 50"/>
    <property type="match status" value="1"/>
</dbReference>
<name>A0ABR4CTZ4_9HELO</name>
<dbReference type="Proteomes" id="UP001595075">
    <property type="component" value="Unassembled WGS sequence"/>
</dbReference>
<dbReference type="Pfam" id="PF10180">
    <property type="entry name" value="WKF"/>
    <property type="match status" value="1"/>
</dbReference>
<organism evidence="3 4">
    <name type="scientific">Oculimacula yallundae</name>
    <dbReference type="NCBI Taxonomy" id="86028"/>
    <lineage>
        <taxon>Eukaryota</taxon>
        <taxon>Fungi</taxon>
        <taxon>Dikarya</taxon>
        <taxon>Ascomycota</taxon>
        <taxon>Pezizomycotina</taxon>
        <taxon>Leotiomycetes</taxon>
        <taxon>Helotiales</taxon>
        <taxon>Ploettnerulaceae</taxon>
        <taxon>Oculimacula</taxon>
    </lineage>
</organism>
<dbReference type="InterPro" id="IPR019327">
    <property type="entry name" value="WKF"/>
</dbReference>
<feature type="compositionally biased region" description="Basic and acidic residues" evidence="1">
    <location>
        <begin position="135"/>
        <end position="153"/>
    </location>
</feature>
<feature type="region of interest" description="Disordered" evidence="1">
    <location>
        <begin position="315"/>
        <end position="421"/>
    </location>
</feature>
<accession>A0ABR4CTZ4</accession>
<evidence type="ECO:0000313" key="3">
    <source>
        <dbReference type="EMBL" id="KAL2073315.1"/>
    </source>
</evidence>
<sequence>MPSATNIPAWRRLGLKLKSAQNSPSVDSPAPSGDETSKRKRTPNEDDTPSKKLKKNSKFPVDSSQEPITPRLERKKSVTFTPETKHEDGDSIKQLFNSWKSEQQAQDPTFDFGKSGPAFETPEPQQIEVTVDPSLSEKEQRVQRVKPAPEKASKPKSKKPSKIVKPSAPSTRPYLQYLRQYCDSRESWKFNKNHQNHLLKHAFDIEFVPSDHVHFLYEYVKGLQGGVRTRLRDNALEFKVKDKEAGEAGFPEAMAHPDKRQREYDVAMEEYVATMTAASAPQELGYEEGILLGLSDKAMEGRVAKRMRTERILAILASTPERSGGTTPAKGNGDKEPQEPLQKKDEAPQKVARKRKQRTVITIDDSSSSDDSSETDSSSDDSTAQNDQEEDSSSSSSSSSSESDSEEDSDDSEDSEDDRGN</sequence>
<comment type="caution">
    <text evidence="3">The sequence shown here is derived from an EMBL/GenBank/DDBJ whole genome shotgun (WGS) entry which is preliminary data.</text>
</comment>
<reference evidence="3 4" key="1">
    <citation type="journal article" date="2024" name="Commun. Biol.">
        <title>Comparative genomic analysis of thermophilic fungi reveals convergent evolutionary adaptations and gene losses.</title>
        <authorList>
            <person name="Steindorff A.S."/>
            <person name="Aguilar-Pontes M.V."/>
            <person name="Robinson A.J."/>
            <person name="Andreopoulos B."/>
            <person name="LaButti K."/>
            <person name="Kuo A."/>
            <person name="Mondo S."/>
            <person name="Riley R."/>
            <person name="Otillar R."/>
            <person name="Haridas S."/>
            <person name="Lipzen A."/>
            <person name="Grimwood J."/>
            <person name="Schmutz J."/>
            <person name="Clum A."/>
            <person name="Reid I.D."/>
            <person name="Moisan M.C."/>
            <person name="Butler G."/>
            <person name="Nguyen T.T.M."/>
            <person name="Dewar K."/>
            <person name="Conant G."/>
            <person name="Drula E."/>
            <person name="Henrissat B."/>
            <person name="Hansel C."/>
            <person name="Singer S."/>
            <person name="Hutchinson M.I."/>
            <person name="de Vries R.P."/>
            <person name="Natvig D.O."/>
            <person name="Powell A.J."/>
            <person name="Tsang A."/>
            <person name="Grigoriev I.V."/>
        </authorList>
    </citation>
    <scope>NUCLEOTIDE SEQUENCE [LARGE SCALE GENOMIC DNA]</scope>
    <source>
        <strain evidence="3 4">CBS 494.80</strain>
    </source>
</reference>
<feature type="compositionally biased region" description="Low complexity" evidence="1">
    <location>
        <begin position="393"/>
        <end position="402"/>
    </location>
</feature>
<proteinExistence type="predicted"/>
<dbReference type="PANTHER" id="PTHR22306:SF2">
    <property type="entry name" value="CHROMOSOME 7 OPEN READING FRAME 50"/>
    <property type="match status" value="1"/>
</dbReference>
<evidence type="ECO:0000259" key="2">
    <source>
        <dbReference type="Pfam" id="PF10180"/>
    </source>
</evidence>
<gene>
    <name evidence="3" type="ORF">VTL71DRAFT_10639</name>
</gene>
<evidence type="ECO:0000256" key="1">
    <source>
        <dbReference type="SAM" id="MobiDB-lite"/>
    </source>
</evidence>
<keyword evidence="4" id="KW-1185">Reference proteome</keyword>
<feature type="compositionally biased region" description="Acidic residues" evidence="1">
    <location>
        <begin position="367"/>
        <end position="379"/>
    </location>
</feature>